<comment type="catalytic activity">
    <reaction evidence="7">
        <text>GTP + H2O = GDP + phosphate + H(+)</text>
        <dbReference type="Rhea" id="RHEA:19669"/>
        <dbReference type="ChEBI" id="CHEBI:15377"/>
        <dbReference type="ChEBI" id="CHEBI:15378"/>
        <dbReference type="ChEBI" id="CHEBI:37565"/>
        <dbReference type="ChEBI" id="CHEBI:43474"/>
        <dbReference type="ChEBI" id="CHEBI:58189"/>
    </reaction>
    <physiologicalReaction direction="left-to-right" evidence="7">
        <dbReference type="Rhea" id="RHEA:19670"/>
    </physiologicalReaction>
</comment>
<dbReference type="SMART" id="SM00833">
    <property type="entry name" value="CobW_C"/>
    <property type="match status" value="1"/>
</dbReference>
<comment type="similarity">
    <text evidence="6">Belongs to the SIMIBI class G3E GTPase family. ZNG1 subfamily.</text>
</comment>
<dbReference type="GO" id="GO:0016787">
    <property type="term" value="F:hydrolase activity"/>
    <property type="evidence" value="ECO:0007669"/>
    <property type="project" value="UniProtKB-KW"/>
</dbReference>
<evidence type="ECO:0000256" key="5">
    <source>
        <dbReference type="ARBA" id="ARBA00023186"/>
    </source>
</evidence>
<keyword evidence="4" id="KW-0342">GTP-binding</keyword>
<dbReference type="InterPro" id="IPR027417">
    <property type="entry name" value="P-loop_NTPase"/>
</dbReference>
<dbReference type="InterPro" id="IPR036627">
    <property type="entry name" value="CobW-likC_sf"/>
</dbReference>
<dbReference type="SUPFAM" id="SSF52540">
    <property type="entry name" value="P-loop containing nucleoside triphosphate hydrolases"/>
    <property type="match status" value="1"/>
</dbReference>
<dbReference type="Gene3D" id="3.40.50.300">
    <property type="entry name" value="P-loop containing nucleotide triphosphate hydrolases"/>
    <property type="match status" value="1"/>
</dbReference>
<dbReference type="InterPro" id="IPR011629">
    <property type="entry name" value="CobW-like_C"/>
</dbReference>
<keyword evidence="1" id="KW-0547">Nucleotide-binding</keyword>
<evidence type="ECO:0000313" key="10">
    <source>
        <dbReference type="EMBL" id="KAG2496492.1"/>
    </source>
</evidence>
<evidence type="ECO:0000256" key="4">
    <source>
        <dbReference type="ARBA" id="ARBA00023134"/>
    </source>
</evidence>
<evidence type="ECO:0000259" key="9">
    <source>
        <dbReference type="SMART" id="SM00833"/>
    </source>
</evidence>
<evidence type="ECO:0000256" key="6">
    <source>
        <dbReference type="ARBA" id="ARBA00034320"/>
    </source>
</evidence>
<dbReference type="Pfam" id="PF02492">
    <property type="entry name" value="cobW"/>
    <property type="match status" value="1"/>
</dbReference>
<dbReference type="PANTHER" id="PTHR13748:SF31">
    <property type="entry name" value="ZINC-REGULATED GTPASE METALLOPROTEIN ACTIVATOR 1A-RELATED"/>
    <property type="match status" value="1"/>
</dbReference>
<sequence length="488" mass="51634">MDDEEVPLALALEEPGADTTPKDGEEPTTVPVTIVTGFLGAGKTTLVKHILTADHGYRIAVILNEFGDEQGIESTFIQSAEGIQTTDGEWVELTNGCMCCAVKSDFLQALESLLDRPGGRRFDYILIETSGLANPGPIATALWTDTELESKVNLDGVVTVVDAVNIDRQLHENRARGTVNEAQVQVAYADIVILNKLDLCEEEALTRAEANIRAINSSVTIVRTQKAKVDLGLILNRNGYSHKGELSLPPILEADDELEAGETPHKHPERTSVAGETAGRRRSTGVSCCSSRAHSFHAKGGAGASAIAAAAAAAVAAVAAGGSSGAGSADLSPAGSLTPASPLLVAATASAEKAGRRASLEAGAIGEPDHVHDSQVSTISLRAELPVELEKFKSWVDHLLWDRENRTDEIYRMKGVLSVAGSNKKHTLQAVYELYEVLPGPAWQPGEQRLSRVVLIGRNLRTAAIKASWASFLGAGLEQPPALAVKKA</sequence>
<dbReference type="PANTHER" id="PTHR13748">
    <property type="entry name" value="COBW-RELATED"/>
    <property type="match status" value="1"/>
</dbReference>
<keyword evidence="5" id="KW-0143">Chaperone</keyword>
<dbReference type="Proteomes" id="UP000612055">
    <property type="component" value="Unassembled WGS sequence"/>
</dbReference>
<reference evidence="10" key="1">
    <citation type="journal article" date="2020" name="bioRxiv">
        <title>Comparative genomics of Chlamydomonas.</title>
        <authorList>
            <person name="Craig R.J."/>
            <person name="Hasan A.R."/>
            <person name="Ness R.W."/>
            <person name="Keightley P.D."/>
        </authorList>
    </citation>
    <scope>NUCLEOTIDE SEQUENCE</scope>
    <source>
        <strain evidence="10">CCAP 11/70</strain>
    </source>
</reference>
<feature type="domain" description="CobW C-terminal" evidence="9">
    <location>
        <begin position="376"/>
        <end position="473"/>
    </location>
</feature>
<keyword evidence="11" id="KW-1185">Reference proteome</keyword>
<dbReference type="SUPFAM" id="SSF90002">
    <property type="entry name" value="Hypothetical protein YjiA, C-terminal domain"/>
    <property type="match status" value="1"/>
</dbReference>
<dbReference type="CDD" id="cd03112">
    <property type="entry name" value="CobW-like"/>
    <property type="match status" value="1"/>
</dbReference>
<dbReference type="OrthoDB" id="258627at2759"/>
<proteinExistence type="inferred from homology"/>
<protein>
    <recommendedName>
        <fullName evidence="9">CobW C-terminal domain-containing protein</fullName>
    </recommendedName>
</protein>
<dbReference type="Pfam" id="PF07683">
    <property type="entry name" value="CobW_C"/>
    <property type="match status" value="1"/>
</dbReference>
<dbReference type="InterPro" id="IPR051316">
    <property type="entry name" value="Zinc-reg_GTPase_activator"/>
</dbReference>
<evidence type="ECO:0000256" key="2">
    <source>
        <dbReference type="ARBA" id="ARBA00022801"/>
    </source>
</evidence>
<dbReference type="GO" id="GO:0005737">
    <property type="term" value="C:cytoplasm"/>
    <property type="evidence" value="ECO:0007669"/>
    <property type="project" value="TreeGrafter"/>
</dbReference>
<organism evidence="10 11">
    <name type="scientific">Edaphochlamys debaryana</name>
    <dbReference type="NCBI Taxonomy" id="47281"/>
    <lineage>
        <taxon>Eukaryota</taxon>
        <taxon>Viridiplantae</taxon>
        <taxon>Chlorophyta</taxon>
        <taxon>core chlorophytes</taxon>
        <taxon>Chlorophyceae</taxon>
        <taxon>CS clade</taxon>
        <taxon>Chlamydomonadales</taxon>
        <taxon>Chlamydomonadales incertae sedis</taxon>
        <taxon>Edaphochlamys</taxon>
    </lineage>
</organism>
<name>A0A835Y7J2_9CHLO</name>
<evidence type="ECO:0000256" key="3">
    <source>
        <dbReference type="ARBA" id="ARBA00022833"/>
    </source>
</evidence>
<dbReference type="EMBL" id="JAEHOE010000018">
    <property type="protein sequence ID" value="KAG2496492.1"/>
    <property type="molecule type" value="Genomic_DNA"/>
</dbReference>
<dbReference type="GO" id="GO:0005525">
    <property type="term" value="F:GTP binding"/>
    <property type="evidence" value="ECO:0007669"/>
    <property type="project" value="UniProtKB-KW"/>
</dbReference>
<comment type="caution">
    <text evidence="10">The sequence shown here is derived from an EMBL/GenBank/DDBJ whole genome shotgun (WGS) entry which is preliminary data.</text>
</comment>
<dbReference type="InterPro" id="IPR003495">
    <property type="entry name" value="CobW/HypB/UreG_nucleotide-bd"/>
</dbReference>
<evidence type="ECO:0000313" key="11">
    <source>
        <dbReference type="Proteomes" id="UP000612055"/>
    </source>
</evidence>
<feature type="region of interest" description="Disordered" evidence="8">
    <location>
        <begin position="260"/>
        <end position="286"/>
    </location>
</feature>
<accession>A0A835Y7J2</accession>
<dbReference type="AlphaFoldDB" id="A0A835Y7J2"/>
<evidence type="ECO:0000256" key="7">
    <source>
        <dbReference type="ARBA" id="ARBA00049117"/>
    </source>
</evidence>
<evidence type="ECO:0000256" key="8">
    <source>
        <dbReference type="SAM" id="MobiDB-lite"/>
    </source>
</evidence>
<gene>
    <name evidence="10" type="ORF">HYH03_005317</name>
</gene>
<evidence type="ECO:0000256" key="1">
    <source>
        <dbReference type="ARBA" id="ARBA00022741"/>
    </source>
</evidence>
<keyword evidence="2" id="KW-0378">Hydrolase</keyword>
<keyword evidence="3" id="KW-0862">Zinc</keyword>
<dbReference type="Gene3D" id="3.30.1220.10">
    <property type="entry name" value="CobW-like, C-terminal domain"/>
    <property type="match status" value="1"/>
</dbReference>